<name>A0AC61QYS6_9FIRM</name>
<organism evidence="1 2">
    <name type="scientific">Hominisplanchenecus murintestinalis</name>
    <dbReference type="NCBI Taxonomy" id="2941517"/>
    <lineage>
        <taxon>Bacteria</taxon>
        <taxon>Bacillati</taxon>
        <taxon>Bacillota</taxon>
        <taxon>Clostridia</taxon>
        <taxon>Lachnospirales</taxon>
        <taxon>Lachnospiraceae</taxon>
        <taxon>Hominisplanchenecus</taxon>
    </lineage>
</organism>
<keyword evidence="2" id="KW-1185">Reference proteome</keyword>
<protein>
    <submittedName>
        <fullName evidence="1">Uncharacterized protein</fullName>
    </submittedName>
</protein>
<proteinExistence type="predicted"/>
<evidence type="ECO:0000313" key="2">
    <source>
        <dbReference type="Proteomes" id="UP000307720"/>
    </source>
</evidence>
<gene>
    <name evidence="1" type="ORF">E5357_09205</name>
</gene>
<dbReference type="Proteomes" id="UP000307720">
    <property type="component" value="Unassembled WGS sequence"/>
</dbReference>
<reference evidence="1" key="1">
    <citation type="submission" date="2019-04" db="EMBL/GenBank/DDBJ databases">
        <title>Microbes associate with the intestines of laboratory mice.</title>
        <authorList>
            <person name="Navarre W."/>
            <person name="Wong E."/>
            <person name="Huang K."/>
            <person name="Tropini C."/>
            <person name="Ng K."/>
            <person name="Yu B."/>
        </authorList>
    </citation>
    <scope>NUCLEOTIDE SEQUENCE</scope>
    <source>
        <strain evidence="1">NM72_1-8</strain>
    </source>
</reference>
<comment type="caution">
    <text evidence="1">The sequence shown here is derived from an EMBL/GenBank/DDBJ whole genome shotgun (WGS) entry which is preliminary data.</text>
</comment>
<evidence type="ECO:0000313" key="1">
    <source>
        <dbReference type="EMBL" id="TGX98385.1"/>
    </source>
</evidence>
<dbReference type="EMBL" id="SRZB01000018">
    <property type="protein sequence ID" value="TGX98385.1"/>
    <property type="molecule type" value="Genomic_DNA"/>
</dbReference>
<accession>A0AC61QYS6</accession>
<sequence length="467" mass="53376">MAISDLLPRKAMGSKTRGQTLHDRLDYDQKKEKTEDGELVSSYMCCPETAAEEFEMSKLIYETSTGRSQPKDRDIIAYRIIQSFKPGEITPEEANKLGYELAMKFTKGKHQFVVSTHVDKAHIHNHVEFNSTNLECDGKFNNYKNSAFALRRLNDQVCREHGYSVIENPKAKGQRYQEKAAAKRGRSFKERLRQTIDGALPGCRDFEEFLSRMRAEGYEIKRRGKSLEFRAPGQENFTRSFRLGEDYTEAALKERIGKARTGTETKSKRQTAARNVNLLVDIQAKMQAGKGKGYERWAKVFNLKEAAKTLNFLVENGVADYGELAARADAAGEKFDALSVRIRQLEGRMAENAQLKTHIINYSKTREVYKEYKKSRHKKEYLAGHAEEIKKHEAAKAAFDALNGKPIPKVAQLSQEYAALLAEKKECYEEYKAARKEMVDYQTAKHNVDIILGLEPQEAEKKKETER</sequence>